<organism evidence="12 13">
    <name type="scientific">Kineosporia succinea</name>
    <dbReference type="NCBI Taxonomy" id="84632"/>
    <lineage>
        <taxon>Bacteria</taxon>
        <taxon>Bacillati</taxon>
        <taxon>Actinomycetota</taxon>
        <taxon>Actinomycetes</taxon>
        <taxon>Kineosporiales</taxon>
        <taxon>Kineosporiaceae</taxon>
        <taxon>Kineosporia</taxon>
    </lineage>
</organism>
<evidence type="ECO:0000259" key="10">
    <source>
        <dbReference type="PROSITE" id="PS50109"/>
    </source>
</evidence>
<accession>A0ABT9P5T7</accession>
<proteinExistence type="predicted"/>
<evidence type="ECO:0000313" key="13">
    <source>
        <dbReference type="Proteomes" id="UP001235712"/>
    </source>
</evidence>
<evidence type="ECO:0000256" key="9">
    <source>
        <dbReference type="PROSITE-ProRule" id="PRU00169"/>
    </source>
</evidence>
<dbReference type="Gene3D" id="1.10.287.130">
    <property type="match status" value="1"/>
</dbReference>
<dbReference type="Pfam" id="PF00512">
    <property type="entry name" value="HisKA"/>
    <property type="match status" value="1"/>
</dbReference>
<feature type="domain" description="Response regulatory" evidence="11">
    <location>
        <begin position="11"/>
        <end position="127"/>
    </location>
</feature>
<dbReference type="InterPro" id="IPR001789">
    <property type="entry name" value="Sig_transdc_resp-reg_receiver"/>
</dbReference>
<dbReference type="Proteomes" id="UP001235712">
    <property type="component" value="Unassembled WGS sequence"/>
</dbReference>
<sequence>MTTEQLETTGTVLILDDSLTVRMDLKHAFERAGWRTVPCATVAAAWEQLAEQEVDCVVLDVVLPDGDGVDVLRQLRTDPVTAALPVLMLSAEVEVKDRIRGLRTGADEYLGKPYDSGYLVARAQELCRPATPEAADHVVRVLVIDDDPEVQERFTTLLQHNGYEVFQADSGLAGLRHAAVRRPDAVLVDALLPDIDGATVIRRIRLDSALRGIACLLLAASDDAGAELTALDAGADAFVQAGTDSGVVVAKLQAALRQATVPGTGVDTASLQRLKKVVAIGTTVIAADHLRGEGFDVVQASSGEEALELLAFQRCDCILFSPGADDDFLDVCRKIKAAPGVRDVPLIVVGDDERRQSMVDALDAGADDYVASTVDPRVLLARIRAQLQRKQVADEHRQIRESLLRKEIEAAQARADAEIALTKAAMVEELERKNQELEAFSYSVSHDLRSPLRAIDGFTAMLLEVVDEHLDESGRHYADRIRASVKRMNEMIDDLIELSRVGRAEVTRRPVDVGALAGEILADLAVGSPGRSVEVVVAEGLDASADARLLRNVLENLLGNAWKFSGAMDDPRIEVGRSGPDEFFVRDNGSGFDMAQAGRLFSPFQRLHKQSEFPGTGIGLATVHRIIERHGGRIWAESAPGEGATFRFTLPG</sequence>
<comment type="caution">
    <text evidence="9">Lacks conserved residue(s) required for the propagation of feature annotation.</text>
</comment>
<keyword evidence="6" id="KW-0418">Kinase</keyword>
<dbReference type="PROSITE" id="PS50110">
    <property type="entry name" value="RESPONSE_REGULATORY"/>
    <property type="match status" value="3"/>
</dbReference>
<reference evidence="12 13" key="1">
    <citation type="submission" date="2023-07" db="EMBL/GenBank/DDBJ databases">
        <title>Sequencing the genomes of 1000 actinobacteria strains.</title>
        <authorList>
            <person name="Klenk H.-P."/>
        </authorList>
    </citation>
    <scope>NUCLEOTIDE SEQUENCE [LARGE SCALE GENOMIC DNA]</scope>
    <source>
        <strain evidence="12 13">DSM 44388</strain>
    </source>
</reference>
<feature type="domain" description="Histidine kinase" evidence="10">
    <location>
        <begin position="443"/>
        <end position="652"/>
    </location>
</feature>
<dbReference type="InterPro" id="IPR004358">
    <property type="entry name" value="Sig_transdc_His_kin-like_C"/>
</dbReference>
<dbReference type="Gene3D" id="3.40.50.2300">
    <property type="match status" value="3"/>
</dbReference>
<evidence type="ECO:0000256" key="5">
    <source>
        <dbReference type="ARBA" id="ARBA00022679"/>
    </source>
</evidence>
<keyword evidence="5" id="KW-0808">Transferase</keyword>
<keyword evidence="12" id="KW-0238">DNA-binding</keyword>
<dbReference type="SUPFAM" id="SSF52172">
    <property type="entry name" value="CheY-like"/>
    <property type="match status" value="3"/>
</dbReference>
<dbReference type="GO" id="GO:0003677">
    <property type="term" value="F:DNA binding"/>
    <property type="evidence" value="ECO:0007669"/>
    <property type="project" value="UniProtKB-KW"/>
</dbReference>
<dbReference type="InterPro" id="IPR003594">
    <property type="entry name" value="HATPase_dom"/>
</dbReference>
<dbReference type="InterPro" id="IPR036097">
    <property type="entry name" value="HisK_dim/P_sf"/>
</dbReference>
<evidence type="ECO:0000256" key="8">
    <source>
        <dbReference type="ARBA" id="ARBA00039401"/>
    </source>
</evidence>
<comment type="caution">
    <text evidence="12">The sequence shown here is derived from an EMBL/GenBank/DDBJ whole genome shotgun (WGS) entry which is preliminary data.</text>
</comment>
<gene>
    <name evidence="12" type="ORF">J2S57_003538</name>
</gene>
<feature type="modified residue" description="4-aspartylphosphate" evidence="9">
    <location>
        <position position="60"/>
    </location>
</feature>
<evidence type="ECO:0000259" key="11">
    <source>
        <dbReference type="PROSITE" id="PS50110"/>
    </source>
</evidence>
<evidence type="ECO:0000256" key="1">
    <source>
        <dbReference type="ARBA" id="ARBA00000085"/>
    </source>
</evidence>
<dbReference type="Pfam" id="PF02518">
    <property type="entry name" value="HATPase_c"/>
    <property type="match status" value="1"/>
</dbReference>
<dbReference type="InterPro" id="IPR036890">
    <property type="entry name" value="HATPase_C_sf"/>
</dbReference>
<evidence type="ECO:0000256" key="4">
    <source>
        <dbReference type="ARBA" id="ARBA00022553"/>
    </source>
</evidence>
<dbReference type="SUPFAM" id="SSF55874">
    <property type="entry name" value="ATPase domain of HSP90 chaperone/DNA topoisomerase II/histidine kinase"/>
    <property type="match status" value="1"/>
</dbReference>
<dbReference type="PROSITE" id="PS50109">
    <property type="entry name" value="HIS_KIN"/>
    <property type="match status" value="1"/>
</dbReference>
<dbReference type="EC" id="2.7.13.3" evidence="3"/>
<dbReference type="Pfam" id="PF00072">
    <property type="entry name" value="Response_reg"/>
    <property type="match status" value="3"/>
</dbReference>
<evidence type="ECO:0000256" key="3">
    <source>
        <dbReference type="ARBA" id="ARBA00012438"/>
    </source>
</evidence>
<name>A0ABT9P5T7_9ACTN</name>
<evidence type="ECO:0000256" key="2">
    <source>
        <dbReference type="ARBA" id="ARBA00004236"/>
    </source>
</evidence>
<keyword evidence="7" id="KW-0902">Two-component regulatory system</keyword>
<dbReference type="SMART" id="SM00448">
    <property type="entry name" value="REC"/>
    <property type="match status" value="3"/>
</dbReference>
<keyword evidence="4 9" id="KW-0597">Phosphoprotein</keyword>
<dbReference type="SMART" id="SM00388">
    <property type="entry name" value="HisKA"/>
    <property type="match status" value="1"/>
</dbReference>
<dbReference type="InterPro" id="IPR005467">
    <property type="entry name" value="His_kinase_dom"/>
</dbReference>
<protein>
    <recommendedName>
        <fullName evidence="8">Sensor-like histidine kinase SenX3</fullName>
        <ecNumber evidence="3">2.7.13.3</ecNumber>
    </recommendedName>
</protein>
<keyword evidence="13" id="KW-1185">Reference proteome</keyword>
<dbReference type="PANTHER" id="PTHR42878">
    <property type="entry name" value="TWO-COMPONENT HISTIDINE KINASE"/>
    <property type="match status" value="1"/>
</dbReference>
<dbReference type="PRINTS" id="PR00344">
    <property type="entry name" value="BCTRLSENSOR"/>
</dbReference>
<evidence type="ECO:0000256" key="6">
    <source>
        <dbReference type="ARBA" id="ARBA00022777"/>
    </source>
</evidence>
<evidence type="ECO:0000313" key="12">
    <source>
        <dbReference type="EMBL" id="MDP9827789.1"/>
    </source>
</evidence>
<comment type="catalytic activity">
    <reaction evidence="1">
        <text>ATP + protein L-histidine = ADP + protein N-phospho-L-histidine.</text>
        <dbReference type="EC" id="2.7.13.3"/>
    </reaction>
</comment>
<dbReference type="SMART" id="SM00387">
    <property type="entry name" value="HATPase_c"/>
    <property type="match status" value="1"/>
</dbReference>
<dbReference type="PANTHER" id="PTHR42878:SF15">
    <property type="entry name" value="BACTERIOPHYTOCHROME"/>
    <property type="match status" value="1"/>
</dbReference>
<dbReference type="InterPro" id="IPR003661">
    <property type="entry name" value="HisK_dim/P_dom"/>
</dbReference>
<comment type="subcellular location">
    <subcellularLocation>
        <location evidence="2">Cell membrane</location>
    </subcellularLocation>
</comment>
<dbReference type="Gene3D" id="3.30.565.10">
    <property type="entry name" value="Histidine kinase-like ATPase, C-terminal domain"/>
    <property type="match status" value="1"/>
</dbReference>
<dbReference type="CDD" id="cd00082">
    <property type="entry name" value="HisKA"/>
    <property type="match status" value="1"/>
</dbReference>
<evidence type="ECO:0000256" key="7">
    <source>
        <dbReference type="ARBA" id="ARBA00023012"/>
    </source>
</evidence>
<dbReference type="SUPFAM" id="SSF47384">
    <property type="entry name" value="Homodimeric domain of signal transducing histidine kinase"/>
    <property type="match status" value="1"/>
</dbReference>
<dbReference type="EMBL" id="JAUSQZ010000001">
    <property type="protein sequence ID" value="MDP9827789.1"/>
    <property type="molecule type" value="Genomic_DNA"/>
</dbReference>
<feature type="modified residue" description="4-aspartylphosphate" evidence="9">
    <location>
        <position position="189"/>
    </location>
</feature>
<dbReference type="InterPro" id="IPR011006">
    <property type="entry name" value="CheY-like_superfamily"/>
</dbReference>
<feature type="domain" description="Response regulatory" evidence="11">
    <location>
        <begin position="272"/>
        <end position="387"/>
    </location>
</feature>
<dbReference type="InterPro" id="IPR050351">
    <property type="entry name" value="BphY/WalK/GraS-like"/>
</dbReference>
<feature type="domain" description="Response regulatory" evidence="11">
    <location>
        <begin position="140"/>
        <end position="256"/>
    </location>
</feature>